<keyword evidence="2" id="KW-1185">Reference proteome</keyword>
<gene>
    <name evidence="1" type="ORF">Vadar_033941</name>
</gene>
<protein>
    <submittedName>
        <fullName evidence="1">Uncharacterized protein</fullName>
    </submittedName>
</protein>
<proteinExistence type="predicted"/>
<dbReference type="Proteomes" id="UP000828048">
    <property type="component" value="Chromosome 12"/>
</dbReference>
<sequence>MNSRFLFDAGRRFFHGNRFQFEPYTKTTRLPTPRIQQALVRIQREVPWGQLLRGPRFVVFGSCVLFALLFVRIERIPISRRFHVVLLCKMLERKLEEWQFRTVLNENQGKILPPDSPQSIRVQRILREIVQGMHSGLRLEKDCTVRVHERNNPVKMIPRGTGNELLVHNNKAMGRSTQKRVRKFGWKFATKHLDGLNWEVMVVNSSICNACYVPNGKIVIFTGLLNKLKSDGEVAVVLGHEVGHGFARHPPEHLFTALWVLIVGLIGALWVLTFDIFLPPPYQLNLKLLVPVEIMLSFISRRREREADYIGMMLMASARYDPRLAPVVYETKFDDEDIEESHDIFSTHPCGRERARQLENVMEQAMAIYRGVTIGLGVRSFI</sequence>
<evidence type="ECO:0000313" key="1">
    <source>
        <dbReference type="EMBL" id="KAH7864794.1"/>
    </source>
</evidence>
<accession>A0ACB7ZG21</accession>
<reference evidence="1 2" key="1">
    <citation type="journal article" date="2021" name="Hortic Res">
        <title>High-quality reference genome and annotation aids understanding of berry development for evergreen blueberry (Vaccinium darrowii).</title>
        <authorList>
            <person name="Yu J."/>
            <person name="Hulse-Kemp A.M."/>
            <person name="Babiker E."/>
            <person name="Staton M."/>
        </authorList>
    </citation>
    <scope>NUCLEOTIDE SEQUENCE [LARGE SCALE GENOMIC DNA]</scope>
    <source>
        <strain evidence="2">cv. NJ 8807/NJ 8810</strain>
        <tissue evidence="1">Young leaf</tissue>
    </source>
</reference>
<organism evidence="1 2">
    <name type="scientific">Vaccinium darrowii</name>
    <dbReference type="NCBI Taxonomy" id="229202"/>
    <lineage>
        <taxon>Eukaryota</taxon>
        <taxon>Viridiplantae</taxon>
        <taxon>Streptophyta</taxon>
        <taxon>Embryophyta</taxon>
        <taxon>Tracheophyta</taxon>
        <taxon>Spermatophyta</taxon>
        <taxon>Magnoliopsida</taxon>
        <taxon>eudicotyledons</taxon>
        <taxon>Gunneridae</taxon>
        <taxon>Pentapetalae</taxon>
        <taxon>asterids</taxon>
        <taxon>Ericales</taxon>
        <taxon>Ericaceae</taxon>
        <taxon>Vaccinioideae</taxon>
        <taxon>Vaccinieae</taxon>
        <taxon>Vaccinium</taxon>
    </lineage>
</organism>
<evidence type="ECO:0000313" key="2">
    <source>
        <dbReference type="Proteomes" id="UP000828048"/>
    </source>
</evidence>
<dbReference type="EMBL" id="CM037162">
    <property type="protein sequence ID" value="KAH7864794.1"/>
    <property type="molecule type" value="Genomic_DNA"/>
</dbReference>
<name>A0ACB7ZG21_9ERIC</name>
<comment type="caution">
    <text evidence="1">The sequence shown here is derived from an EMBL/GenBank/DDBJ whole genome shotgun (WGS) entry which is preliminary data.</text>
</comment>